<evidence type="ECO:0000256" key="5">
    <source>
        <dbReference type="ARBA" id="ARBA00049660"/>
    </source>
</evidence>
<evidence type="ECO:0000313" key="8">
    <source>
        <dbReference type="EMBL" id="TYA12059.1"/>
    </source>
</evidence>
<evidence type="ECO:0000256" key="4">
    <source>
        <dbReference type="ARBA" id="ARBA00023136"/>
    </source>
</evidence>
<dbReference type="InterPro" id="IPR023271">
    <property type="entry name" value="Aquaporin-like"/>
</dbReference>
<reference evidence="8 9" key="1">
    <citation type="submission" date="2019-08" db="EMBL/GenBank/DDBJ databases">
        <title>Genome sequencing of Paenibacillus faecis DSM 23593(T).</title>
        <authorList>
            <person name="Kook J.-K."/>
            <person name="Park S.-N."/>
            <person name="Lim Y.K."/>
        </authorList>
    </citation>
    <scope>NUCLEOTIDE SEQUENCE [LARGE SCALE GENOMIC DNA]</scope>
    <source>
        <strain evidence="8 9">DSM 23593</strain>
    </source>
</reference>
<feature type="transmembrane region" description="Helical" evidence="7">
    <location>
        <begin position="29"/>
        <end position="49"/>
    </location>
</feature>
<keyword evidence="3 7" id="KW-1133">Transmembrane helix</keyword>
<protein>
    <submittedName>
        <fullName evidence="8">Formate/nitrite transporter family protein</fullName>
    </submittedName>
</protein>
<organism evidence="8 9">
    <name type="scientific">Paenibacillus faecis</name>
    <dbReference type="NCBI Taxonomy" id="862114"/>
    <lineage>
        <taxon>Bacteria</taxon>
        <taxon>Bacillati</taxon>
        <taxon>Bacillota</taxon>
        <taxon>Bacilli</taxon>
        <taxon>Bacillales</taxon>
        <taxon>Paenibacillaceae</taxon>
        <taxon>Paenibacillus</taxon>
    </lineage>
</organism>
<dbReference type="GO" id="GO:0005886">
    <property type="term" value="C:plasma membrane"/>
    <property type="evidence" value="ECO:0007669"/>
    <property type="project" value="TreeGrafter"/>
</dbReference>
<feature type="transmembrane region" description="Helical" evidence="7">
    <location>
        <begin position="239"/>
        <end position="258"/>
    </location>
</feature>
<dbReference type="PANTHER" id="PTHR30520:SF6">
    <property type="entry name" value="FORMATE_NITRATE FAMILY TRANSPORTER (EUROFUNG)"/>
    <property type="match status" value="1"/>
</dbReference>
<dbReference type="Gene3D" id="1.20.1080.10">
    <property type="entry name" value="Glycerol uptake facilitator protein"/>
    <property type="match status" value="1"/>
</dbReference>
<keyword evidence="4 7" id="KW-0472">Membrane</keyword>
<proteinExistence type="inferred from homology"/>
<dbReference type="RefSeq" id="WP_148453367.1">
    <property type="nucleotide sequence ID" value="NZ_VSDO01000003.1"/>
</dbReference>
<dbReference type="GO" id="GO:0015499">
    <property type="term" value="F:formate transmembrane transporter activity"/>
    <property type="evidence" value="ECO:0007669"/>
    <property type="project" value="TreeGrafter"/>
</dbReference>
<evidence type="ECO:0000313" key="9">
    <source>
        <dbReference type="Proteomes" id="UP000325218"/>
    </source>
</evidence>
<dbReference type="PANTHER" id="PTHR30520">
    <property type="entry name" value="FORMATE TRANSPORTER-RELATED"/>
    <property type="match status" value="1"/>
</dbReference>
<dbReference type="Proteomes" id="UP000325218">
    <property type="component" value="Unassembled WGS sequence"/>
</dbReference>
<evidence type="ECO:0000256" key="2">
    <source>
        <dbReference type="ARBA" id="ARBA00022692"/>
    </source>
</evidence>
<sequence length="291" mass="30512">MDHVKPAEVLEAIIGAGADKAALGIRQMLVKGFLAGAILACATTLAFTATQQTSLGVVGALIFPVGFVIIILLGLELVTGSFALIPLAVLERKASFRRMLANFGWVILGHLLGCALYAVLYGLTITKMGTDLSHPLVHTLITTSEAKTLGYKAMGLSGLGLVLIKAVLCNWMVTLGAVMAFTSRSTAGKIIAMWLPILIFFAQGFEHAVVNMFVIPAGMLLGAKVSLTDWWMWNQLPVLAGNLLGGVTLTGLGLYFSLKKKASPAASTGSPVETGEGRFIPAPASRAGESV</sequence>
<dbReference type="AlphaFoldDB" id="A0A5D0CQ29"/>
<evidence type="ECO:0000256" key="7">
    <source>
        <dbReference type="SAM" id="Phobius"/>
    </source>
</evidence>
<evidence type="ECO:0000256" key="3">
    <source>
        <dbReference type="ARBA" id="ARBA00022989"/>
    </source>
</evidence>
<gene>
    <name evidence="8" type="ORF">FRY98_15100</name>
</gene>
<feature type="region of interest" description="Disordered" evidence="6">
    <location>
        <begin position="264"/>
        <end position="291"/>
    </location>
</feature>
<evidence type="ECO:0000256" key="6">
    <source>
        <dbReference type="SAM" id="MobiDB-lite"/>
    </source>
</evidence>
<dbReference type="InterPro" id="IPR000292">
    <property type="entry name" value="For/NO2_transpt"/>
</dbReference>
<accession>A0A5D0CQ29</accession>
<comment type="similarity">
    <text evidence="5">Belongs to the FNT transporter (TC 1.A.16) family.</text>
</comment>
<dbReference type="Pfam" id="PF01226">
    <property type="entry name" value="Form_Nir_trans"/>
    <property type="match status" value="1"/>
</dbReference>
<feature type="transmembrane region" description="Helical" evidence="7">
    <location>
        <begin position="61"/>
        <end position="90"/>
    </location>
</feature>
<feature type="transmembrane region" description="Helical" evidence="7">
    <location>
        <begin position="159"/>
        <end position="181"/>
    </location>
</feature>
<dbReference type="EMBL" id="VSDO01000003">
    <property type="protein sequence ID" value="TYA12059.1"/>
    <property type="molecule type" value="Genomic_DNA"/>
</dbReference>
<feature type="transmembrane region" description="Helical" evidence="7">
    <location>
        <begin position="193"/>
        <end position="219"/>
    </location>
</feature>
<comment type="subcellular location">
    <subcellularLocation>
        <location evidence="1">Membrane</location>
        <topology evidence="1">Multi-pass membrane protein</topology>
    </subcellularLocation>
</comment>
<comment type="caution">
    <text evidence="8">The sequence shown here is derived from an EMBL/GenBank/DDBJ whole genome shotgun (WGS) entry which is preliminary data.</text>
</comment>
<feature type="transmembrane region" description="Helical" evidence="7">
    <location>
        <begin position="102"/>
        <end position="123"/>
    </location>
</feature>
<evidence type="ECO:0000256" key="1">
    <source>
        <dbReference type="ARBA" id="ARBA00004141"/>
    </source>
</evidence>
<name>A0A5D0CQ29_9BACL</name>
<keyword evidence="2 7" id="KW-0812">Transmembrane</keyword>
<keyword evidence="9" id="KW-1185">Reference proteome</keyword>
<dbReference type="OrthoDB" id="9786493at2"/>